<name>A0A327NID9_9BACT</name>
<accession>A0A327NID9</accession>
<gene>
    <name evidence="1" type="ORF">HMF3257_14620</name>
</gene>
<organism evidence="1 2">
    <name type="scientific">Spirosoma telluris</name>
    <dbReference type="NCBI Taxonomy" id="2183553"/>
    <lineage>
        <taxon>Bacteria</taxon>
        <taxon>Pseudomonadati</taxon>
        <taxon>Bacteroidota</taxon>
        <taxon>Cytophagia</taxon>
        <taxon>Cytophagales</taxon>
        <taxon>Cytophagaceae</taxon>
        <taxon>Spirosoma</taxon>
    </lineage>
</organism>
<sequence length="64" mass="7170">MKAIVYCRRVGLPMAPAFSQTQEPITYQALQAYEGIYEYRNQSPFQIAASPKTIDSMPLLTLAS</sequence>
<dbReference type="AlphaFoldDB" id="A0A327NID9"/>
<reference evidence="1 2" key="1">
    <citation type="submission" date="2018-06" db="EMBL/GenBank/DDBJ databases">
        <title>Spirosoma sp. HMF3257 Genome sequencing and assembly.</title>
        <authorList>
            <person name="Kang H."/>
            <person name="Cha I."/>
            <person name="Kim H."/>
            <person name="Kang J."/>
            <person name="Joh K."/>
        </authorList>
    </citation>
    <scope>NUCLEOTIDE SEQUENCE [LARGE SCALE GENOMIC DNA]</scope>
    <source>
        <strain evidence="1 2">HMF3257</strain>
    </source>
</reference>
<proteinExistence type="predicted"/>
<dbReference type="EMBL" id="QLII01000001">
    <property type="protein sequence ID" value="RAI75121.1"/>
    <property type="molecule type" value="Genomic_DNA"/>
</dbReference>
<evidence type="ECO:0000313" key="2">
    <source>
        <dbReference type="Proteomes" id="UP000249016"/>
    </source>
</evidence>
<evidence type="ECO:0000313" key="1">
    <source>
        <dbReference type="EMBL" id="RAI75121.1"/>
    </source>
</evidence>
<comment type="caution">
    <text evidence="1">The sequence shown here is derived from an EMBL/GenBank/DDBJ whole genome shotgun (WGS) entry which is preliminary data.</text>
</comment>
<protein>
    <submittedName>
        <fullName evidence="1">Uncharacterized protein</fullName>
    </submittedName>
</protein>
<keyword evidence="2" id="KW-1185">Reference proteome</keyword>
<dbReference type="Proteomes" id="UP000249016">
    <property type="component" value="Unassembled WGS sequence"/>
</dbReference>